<keyword evidence="5 9" id="KW-0175">Coiled coil</keyword>
<dbReference type="InterPro" id="IPR016015">
    <property type="entry name" value="Clusterin_C"/>
</dbReference>
<dbReference type="SMART" id="SM00030">
    <property type="entry name" value="CLb"/>
    <property type="match status" value="1"/>
</dbReference>
<evidence type="ECO:0000313" key="14">
    <source>
        <dbReference type="Proteomes" id="UP001044222"/>
    </source>
</evidence>
<feature type="coiled-coil region" evidence="9">
    <location>
        <begin position="82"/>
        <end position="109"/>
    </location>
</feature>
<dbReference type="Pfam" id="PF01093">
    <property type="entry name" value="Clusterin"/>
    <property type="match status" value="1"/>
</dbReference>
<comment type="subcellular location">
    <subcellularLocation>
        <location evidence="1">Secreted</location>
    </subcellularLocation>
</comment>
<evidence type="ECO:0000256" key="2">
    <source>
        <dbReference type="ARBA" id="ARBA00010069"/>
    </source>
</evidence>
<reference evidence="13" key="1">
    <citation type="submission" date="2021-01" db="EMBL/GenBank/DDBJ databases">
        <title>A chromosome-scale assembly of European eel, Anguilla anguilla.</title>
        <authorList>
            <person name="Henkel C."/>
            <person name="Jong-Raadsen S.A."/>
            <person name="Dufour S."/>
            <person name="Weltzien F.-A."/>
            <person name="Palstra A.P."/>
            <person name="Pelster B."/>
            <person name="Spaink H.P."/>
            <person name="Van Den Thillart G.E."/>
            <person name="Jansen H."/>
            <person name="Zahm M."/>
            <person name="Klopp C."/>
            <person name="Cedric C."/>
            <person name="Louis A."/>
            <person name="Berthelot C."/>
            <person name="Parey E."/>
            <person name="Roest Crollius H."/>
            <person name="Montfort J."/>
            <person name="Robinson-Rechavi M."/>
            <person name="Bucao C."/>
            <person name="Bouchez O."/>
            <person name="Gislard M."/>
            <person name="Lluch J."/>
            <person name="Milhes M."/>
            <person name="Lampietro C."/>
            <person name="Lopez Roques C."/>
            <person name="Donnadieu C."/>
            <person name="Braasch I."/>
            <person name="Desvignes T."/>
            <person name="Postlethwait J."/>
            <person name="Bobe J."/>
            <person name="Guiguen Y."/>
            <person name="Dirks R."/>
        </authorList>
    </citation>
    <scope>NUCLEOTIDE SEQUENCE</scope>
    <source>
        <strain evidence="13">Tag_6206</strain>
        <tissue evidence="13">Liver</tissue>
    </source>
</reference>
<feature type="signal peptide" evidence="10">
    <location>
        <begin position="1"/>
        <end position="20"/>
    </location>
</feature>
<keyword evidence="14" id="KW-1185">Reference proteome</keyword>
<proteinExistence type="inferred from homology"/>
<evidence type="ECO:0000256" key="6">
    <source>
        <dbReference type="ARBA" id="ARBA00023157"/>
    </source>
</evidence>
<feature type="chain" id="PRO_5038832798" description="Clusterin" evidence="10">
    <location>
        <begin position="21"/>
        <end position="463"/>
    </location>
</feature>
<dbReference type="Proteomes" id="UP001044222">
    <property type="component" value="Unassembled WGS sequence"/>
</dbReference>
<dbReference type="PANTHER" id="PTHR10970">
    <property type="entry name" value="CLUSTERIN"/>
    <property type="match status" value="1"/>
</dbReference>
<keyword evidence="7" id="KW-0325">Glycoprotein</keyword>
<evidence type="ECO:0000256" key="8">
    <source>
        <dbReference type="RuleBase" id="RU000629"/>
    </source>
</evidence>
<accession>A0A9D3MPP0</accession>
<evidence type="ECO:0000256" key="7">
    <source>
        <dbReference type="ARBA" id="ARBA00023180"/>
    </source>
</evidence>
<dbReference type="InterPro" id="IPR000753">
    <property type="entry name" value="Clusterin-like"/>
</dbReference>
<keyword evidence="6" id="KW-1015">Disulfide bond</keyword>
<evidence type="ECO:0000256" key="9">
    <source>
        <dbReference type="SAM" id="Coils"/>
    </source>
</evidence>
<keyword evidence="4 10" id="KW-0732">Signal</keyword>
<dbReference type="PANTHER" id="PTHR10970:SF2">
    <property type="entry name" value="CLUSTERIN-LIKE PROTEIN 1"/>
    <property type="match status" value="1"/>
</dbReference>
<feature type="domain" description="Clusterin N-terminal" evidence="11">
    <location>
        <begin position="24"/>
        <end position="229"/>
    </location>
</feature>
<dbReference type="SMART" id="SM00035">
    <property type="entry name" value="CLa"/>
    <property type="match status" value="1"/>
</dbReference>
<dbReference type="AlphaFoldDB" id="A0A9D3MPP0"/>
<sequence>MRALLVSVVLVASLFSKCAPETFTEGLPEDTLKRLSLDGEKYVEEEMKMALFGVKQMKEVMEKNEEKHAHLMRSLRHSSEKKKGAMEMAKEVEQKLAEAEQQCKEALKASWEECRPCLEDACKTFYTSTCRRGFSTFSFKVEDFFRKTSAQFQLEDSQGLVQSQGLGLENSDVEMMQVEDSFGQLQRRVSILYEKSMELVTNMRRKFDCTFRDAFIASLKPKPLLPAPDVLDADFLKGIGLEEVLDSFFDFGKSMLEEFSSVITEVFEDIQDAVQEESELQKGADVFPSWATIQSKKLCRDLRRQTSECWQLQGQCEPCQRTVTQECPSVWELHRELNEVSDLLSVSSQQYQEVLQVVQRHTDDTFSWLGDMVSRFSWVVELANCTAVSDSVFNITAVMPHKQLGDSASAANTTVEVNFLNSPTFTLNVPAELEVQDRAFVQYVTREALGMYKQMVRNENAVA</sequence>
<dbReference type="GO" id="GO:0051787">
    <property type="term" value="F:misfolded protein binding"/>
    <property type="evidence" value="ECO:0007669"/>
    <property type="project" value="TreeGrafter"/>
</dbReference>
<dbReference type="GO" id="GO:0005634">
    <property type="term" value="C:nucleus"/>
    <property type="evidence" value="ECO:0007669"/>
    <property type="project" value="TreeGrafter"/>
</dbReference>
<dbReference type="EMBL" id="JAFIRN010000004">
    <property type="protein sequence ID" value="KAG5850283.1"/>
    <property type="molecule type" value="Genomic_DNA"/>
</dbReference>
<organism evidence="13 14">
    <name type="scientific">Anguilla anguilla</name>
    <name type="common">European freshwater eel</name>
    <name type="synonym">Muraena anguilla</name>
    <dbReference type="NCBI Taxonomy" id="7936"/>
    <lineage>
        <taxon>Eukaryota</taxon>
        <taxon>Metazoa</taxon>
        <taxon>Chordata</taxon>
        <taxon>Craniata</taxon>
        <taxon>Vertebrata</taxon>
        <taxon>Euteleostomi</taxon>
        <taxon>Actinopterygii</taxon>
        <taxon>Neopterygii</taxon>
        <taxon>Teleostei</taxon>
        <taxon>Anguilliformes</taxon>
        <taxon>Anguillidae</taxon>
        <taxon>Anguilla</taxon>
    </lineage>
</organism>
<evidence type="ECO:0000259" key="11">
    <source>
        <dbReference type="SMART" id="SM00030"/>
    </source>
</evidence>
<protein>
    <recommendedName>
        <fullName evidence="8">Clusterin</fullName>
    </recommendedName>
</protein>
<evidence type="ECO:0000313" key="13">
    <source>
        <dbReference type="EMBL" id="KAG5850283.1"/>
    </source>
</evidence>
<evidence type="ECO:0000259" key="12">
    <source>
        <dbReference type="SMART" id="SM00035"/>
    </source>
</evidence>
<keyword evidence="3" id="KW-0964">Secreted</keyword>
<name>A0A9D3MPP0_ANGAN</name>
<feature type="domain" description="Clusterin C-terminal" evidence="12">
    <location>
        <begin position="247"/>
        <end position="453"/>
    </location>
</feature>
<comment type="similarity">
    <text evidence="2 8">Belongs to the clusterin family.</text>
</comment>
<dbReference type="GO" id="GO:0005615">
    <property type="term" value="C:extracellular space"/>
    <property type="evidence" value="ECO:0007669"/>
    <property type="project" value="TreeGrafter"/>
</dbReference>
<evidence type="ECO:0000256" key="1">
    <source>
        <dbReference type="ARBA" id="ARBA00004613"/>
    </source>
</evidence>
<gene>
    <name evidence="13" type="ORF">ANANG_G00080580</name>
</gene>
<evidence type="ECO:0000256" key="10">
    <source>
        <dbReference type="SAM" id="SignalP"/>
    </source>
</evidence>
<evidence type="ECO:0000256" key="5">
    <source>
        <dbReference type="ARBA" id="ARBA00023054"/>
    </source>
</evidence>
<comment type="caution">
    <text evidence="13">The sequence shown here is derived from an EMBL/GenBank/DDBJ whole genome shotgun (WGS) entry which is preliminary data.</text>
</comment>
<evidence type="ECO:0000256" key="3">
    <source>
        <dbReference type="ARBA" id="ARBA00022525"/>
    </source>
</evidence>
<evidence type="ECO:0000256" key="4">
    <source>
        <dbReference type="ARBA" id="ARBA00022729"/>
    </source>
</evidence>
<dbReference type="InterPro" id="IPR016014">
    <property type="entry name" value="Clusterin_N"/>
</dbReference>